<feature type="non-terminal residue" evidence="2">
    <location>
        <position position="43"/>
    </location>
</feature>
<accession>A0A6S6SIE0</accession>
<evidence type="ECO:0000259" key="1">
    <source>
        <dbReference type="Pfam" id="PF04168"/>
    </source>
</evidence>
<dbReference type="Pfam" id="PF04168">
    <property type="entry name" value="Alpha-E"/>
    <property type="match status" value="1"/>
</dbReference>
<evidence type="ECO:0000313" key="2">
    <source>
        <dbReference type="EMBL" id="CAA6804660.1"/>
    </source>
</evidence>
<dbReference type="AlphaFoldDB" id="A0A6S6SIE0"/>
<dbReference type="InterPro" id="IPR007296">
    <property type="entry name" value="DUF403"/>
</dbReference>
<sequence>MLLSRVAERVYWMGRYLERTENIARLISVHTSLLMDMPDEMEF</sequence>
<organism evidence="2">
    <name type="scientific">uncultured Thiotrichaceae bacterium</name>
    <dbReference type="NCBI Taxonomy" id="298394"/>
    <lineage>
        <taxon>Bacteria</taxon>
        <taxon>Pseudomonadati</taxon>
        <taxon>Pseudomonadota</taxon>
        <taxon>Gammaproteobacteria</taxon>
        <taxon>Thiotrichales</taxon>
        <taxon>Thiotrichaceae</taxon>
        <taxon>environmental samples</taxon>
    </lineage>
</organism>
<gene>
    <name evidence="2" type="ORF">HELGO_WM76045</name>
</gene>
<name>A0A6S6SIE0_9GAMM</name>
<protein>
    <submittedName>
        <fullName evidence="2">Protein containing domains DUF403</fullName>
    </submittedName>
</protein>
<dbReference type="EMBL" id="CACVAV010000075">
    <property type="protein sequence ID" value="CAA6804660.1"/>
    <property type="molecule type" value="Genomic_DNA"/>
</dbReference>
<reference evidence="2" key="1">
    <citation type="submission" date="2020-01" db="EMBL/GenBank/DDBJ databases">
        <authorList>
            <person name="Meier V. D."/>
            <person name="Meier V D."/>
        </authorList>
    </citation>
    <scope>NUCLEOTIDE SEQUENCE</scope>
    <source>
        <strain evidence="2">HLG_WM_MAG_08</strain>
    </source>
</reference>
<feature type="domain" description="DUF403" evidence="1">
    <location>
        <begin position="2"/>
        <end position="40"/>
    </location>
</feature>
<proteinExistence type="predicted"/>